<keyword evidence="3" id="KW-1185">Reference proteome</keyword>
<comment type="caution">
    <text evidence="2">The sequence shown here is derived from an EMBL/GenBank/DDBJ whole genome shotgun (WGS) entry which is preliminary data.</text>
</comment>
<evidence type="ECO:0000313" key="3">
    <source>
        <dbReference type="Proteomes" id="UP000243579"/>
    </source>
</evidence>
<gene>
    <name evidence="2" type="ORF">ACHHYP_20789</name>
</gene>
<keyword evidence="1" id="KW-0732">Signal</keyword>
<feature type="chain" id="PRO_5010696982" description="Secreted protein" evidence="1">
    <location>
        <begin position="24"/>
        <end position="51"/>
    </location>
</feature>
<dbReference type="AlphaFoldDB" id="A0A1V9Y9Q3"/>
<reference evidence="2 3" key="1">
    <citation type="journal article" date="2014" name="Genome Biol. Evol.">
        <title>The secreted proteins of Achlya hypogyna and Thraustotheca clavata identify the ancestral oomycete secretome and reveal gene acquisitions by horizontal gene transfer.</title>
        <authorList>
            <person name="Misner I."/>
            <person name="Blouin N."/>
            <person name="Leonard G."/>
            <person name="Richards T.A."/>
            <person name="Lane C.E."/>
        </authorList>
    </citation>
    <scope>NUCLEOTIDE SEQUENCE [LARGE SCALE GENOMIC DNA]</scope>
    <source>
        <strain evidence="2 3">ATCC 48635</strain>
    </source>
</reference>
<protein>
    <recommendedName>
        <fullName evidence="4">Secreted protein</fullName>
    </recommendedName>
</protein>
<dbReference type="Proteomes" id="UP000243579">
    <property type="component" value="Unassembled WGS sequence"/>
</dbReference>
<sequence>MHLLRVCAMLLAVLSIYEAGVIASPSLRASQTLYDVATLGQATSEDDLMGC</sequence>
<dbReference type="EMBL" id="JNBR01002443">
    <property type="protein sequence ID" value="OQR82460.1"/>
    <property type="molecule type" value="Genomic_DNA"/>
</dbReference>
<proteinExistence type="predicted"/>
<evidence type="ECO:0000313" key="2">
    <source>
        <dbReference type="EMBL" id="OQR82460.1"/>
    </source>
</evidence>
<name>A0A1V9Y9Q3_ACHHY</name>
<evidence type="ECO:0000256" key="1">
    <source>
        <dbReference type="SAM" id="SignalP"/>
    </source>
</evidence>
<organism evidence="2 3">
    <name type="scientific">Achlya hypogyna</name>
    <name type="common">Oomycete</name>
    <name type="synonym">Protoachlya hypogyna</name>
    <dbReference type="NCBI Taxonomy" id="1202772"/>
    <lineage>
        <taxon>Eukaryota</taxon>
        <taxon>Sar</taxon>
        <taxon>Stramenopiles</taxon>
        <taxon>Oomycota</taxon>
        <taxon>Saprolegniomycetes</taxon>
        <taxon>Saprolegniales</taxon>
        <taxon>Achlyaceae</taxon>
        <taxon>Achlya</taxon>
    </lineage>
</organism>
<feature type="signal peptide" evidence="1">
    <location>
        <begin position="1"/>
        <end position="23"/>
    </location>
</feature>
<evidence type="ECO:0008006" key="4">
    <source>
        <dbReference type="Google" id="ProtNLM"/>
    </source>
</evidence>
<accession>A0A1V9Y9Q3</accession>